<dbReference type="InterPro" id="IPR044399">
    <property type="entry name" value="Mb-like_M"/>
</dbReference>
<comment type="similarity">
    <text evidence="6">Belongs to the globin family.</text>
</comment>
<keyword evidence="1 6" id="KW-0813">Transport</keyword>
<dbReference type="OrthoDB" id="436496at2759"/>
<evidence type="ECO:0000256" key="2">
    <source>
        <dbReference type="ARBA" id="ARBA00022617"/>
    </source>
</evidence>
<dbReference type="PROSITE" id="PS01033">
    <property type="entry name" value="GLOBIN"/>
    <property type="match status" value="1"/>
</dbReference>
<name>A0A7R8UCL1_HERIL</name>
<dbReference type="InterPro" id="IPR000971">
    <property type="entry name" value="Globin"/>
</dbReference>
<feature type="domain" description="Globin" evidence="7">
    <location>
        <begin position="2"/>
        <end position="150"/>
    </location>
</feature>
<dbReference type="SMR" id="A0A7R8UCL1"/>
<keyword evidence="4" id="KW-0479">Metal-binding</keyword>
<evidence type="ECO:0000313" key="9">
    <source>
        <dbReference type="Proteomes" id="UP000594454"/>
    </source>
</evidence>
<dbReference type="Gene3D" id="1.10.490.10">
    <property type="entry name" value="Globins"/>
    <property type="match status" value="1"/>
</dbReference>
<dbReference type="EMBL" id="LR899009">
    <property type="protein sequence ID" value="CAD7078290.1"/>
    <property type="molecule type" value="Genomic_DNA"/>
</dbReference>
<accession>A0A7R8UCL1</accession>
<dbReference type="OMA" id="ALIESTW"/>
<keyword evidence="5" id="KW-0408">Iron</keyword>
<organism evidence="8 9">
    <name type="scientific">Hermetia illucens</name>
    <name type="common">Black soldier fly</name>
    <dbReference type="NCBI Taxonomy" id="343691"/>
    <lineage>
        <taxon>Eukaryota</taxon>
        <taxon>Metazoa</taxon>
        <taxon>Ecdysozoa</taxon>
        <taxon>Arthropoda</taxon>
        <taxon>Hexapoda</taxon>
        <taxon>Insecta</taxon>
        <taxon>Pterygota</taxon>
        <taxon>Neoptera</taxon>
        <taxon>Endopterygota</taxon>
        <taxon>Diptera</taxon>
        <taxon>Brachycera</taxon>
        <taxon>Stratiomyomorpha</taxon>
        <taxon>Stratiomyidae</taxon>
        <taxon>Hermetiinae</taxon>
        <taxon>Hermetia</taxon>
    </lineage>
</organism>
<keyword evidence="3 6" id="KW-0561">Oxygen transport</keyword>
<reference evidence="8 9" key="1">
    <citation type="submission" date="2020-11" db="EMBL/GenBank/DDBJ databases">
        <authorList>
            <person name="Wallbank WR R."/>
            <person name="Pardo Diaz C."/>
            <person name="Kozak K."/>
            <person name="Martin S."/>
            <person name="Jiggins C."/>
            <person name="Moest M."/>
            <person name="Warren A I."/>
            <person name="Generalovic N T."/>
            <person name="Byers J.R.P. K."/>
            <person name="Montejo-Kovacevich G."/>
            <person name="Yen C E."/>
        </authorList>
    </citation>
    <scope>NUCLEOTIDE SEQUENCE [LARGE SCALE GENOMIC DNA]</scope>
</reference>
<evidence type="ECO:0000313" key="8">
    <source>
        <dbReference type="EMBL" id="CAD7078290.1"/>
    </source>
</evidence>
<evidence type="ECO:0000259" key="7">
    <source>
        <dbReference type="PROSITE" id="PS01033"/>
    </source>
</evidence>
<dbReference type="InterPro" id="IPR012292">
    <property type="entry name" value="Globin/Proto"/>
</dbReference>
<dbReference type="InParanoid" id="A0A7R8UCL1"/>
<dbReference type="CDD" id="cd01040">
    <property type="entry name" value="Mb-like"/>
    <property type="match status" value="1"/>
</dbReference>
<keyword evidence="2 6" id="KW-0349">Heme</keyword>
<dbReference type="Pfam" id="PF00042">
    <property type="entry name" value="Globin"/>
    <property type="match status" value="1"/>
</dbReference>
<evidence type="ECO:0000256" key="6">
    <source>
        <dbReference type="RuleBase" id="RU000356"/>
    </source>
</evidence>
<evidence type="ECO:0000256" key="3">
    <source>
        <dbReference type="ARBA" id="ARBA00022621"/>
    </source>
</evidence>
<dbReference type="Proteomes" id="UP000594454">
    <property type="component" value="Chromosome 1"/>
</dbReference>
<dbReference type="GO" id="GO:0005344">
    <property type="term" value="F:oxygen carrier activity"/>
    <property type="evidence" value="ECO:0007669"/>
    <property type="project" value="UniProtKB-KW"/>
</dbReference>
<protein>
    <recommendedName>
        <fullName evidence="7">Globin domain-containing protein</fullName>
    </recommendedName>
</protein>
<sequence length="155" mass="17589">MSLTAEDISIVQRQWEVPKKDLAGSGAIVLGAYLAKYPEHQKVFDKFRSIPLEELKTTDKFKNHATKIMQALDKSIGALGQGNMAAVEEEVWGGLGDIHFRKKIPRPYFNDLKGVIFEILGPLCNMNDRDVEAWNKVFEIVYGIMFKKMDELEGK</sequence>
<proteinExistence type="inferred from homology"/>
<dbReference type="GO" id="GO:0019825">
    <property type="term" value="F:oxygen binding"/>
    <property type="evidence" value="ECO:0007669"/>
    <property type="project" value="InterPro"/>
</dbReference>
<dbReference type="AlphaFoldDB" id="A0A7R8UCL1"/>
<evidence type="ECO:0000256" key="5">
    <source>
        <dbReference type="ARBA" id="ARBA00023004"/>
    </source>
</evidence>
<dbReference type="GO" id="GO:0046872">
    <property type="term" value="F:metal ion binding"/>
    <property type="evidence" value="ECO:0007669"/>
    <property type="project" value="UniProtKB-KW"/>
</dbReference>
<dbReference type="GO" id="GO:0020037">
    <property type="term" value="F:heme binding"/>
    <property type="evidence" value="ECO:0007669"/>
    <property type="project" value="InterPro"/>
</dbReference>
<dbReference type="SUPFAM" id="SSF46458">
    <property type="entry name" value="Globin-like"/>
    <property type="match status" value="1"/>
</dbReference>
<gene>
    <name evidence="8" type="ORF">HERILL_LOCUS1566</name>
</gene>
<evidence type="ECO:0000256" key="4">
    <source>
        <dbReference type="ARBA" id="ARBA00022723"/>
    </source>
</evidence>
<keyword evidence="9" id="KW-1185">Reference proteome</keyword>
<dbReference type="PANTHER" id="PTHR47217:SF1">
    <property type="entry name" value="GLOBIN-LIKE PROTEIN"/>
    <property type="match status" value="1"/>
</dbReference>
<dbReference type="InterPro" id="IPR009050">
    <property type="entry name" value="Globin-like_sf"/>
</dbReference>
<evidence type="ECO:0000256" key="1">
    <source>
        <dbReference type="ARBA" id="ARBA00022448"/>
    </source>
</evidence>
<dbReference type="PANTHER" id="PTHR47217">
    <property type="entry name" value="GLOBIN-LIKE PROTEIN"/>
    <property type="match status" value="1"/>
</dbReference>